<evidence type="ECO:0000256" key="12">
    <source>
        <dbReference type="ARBA" id="ARBA00023157"/>
    </source>
</evidence>
<dbReference type="InterPro" id="IPR050316">
    <property type="entry name" value="Tyrosinase/Hemocyanin"/>
</dbReference>
<evidence type="ECO:0000256" key="1">
    <source>
        <dbReference type="ARBA" id="ARBA00001628"/>
    </source>
</evidence>
<dbReference type="GO" id="GO:0005507">
    <property type="term" value="F:copper ion binding"/>
    <property type="evidence" value="ECO:0007669"/>
    <property type="project" value="UniProtKB-ARBA"/>
</dbReference>
<keyword evidence="18" id="KW-1185">Reference proteome</keyword>
<dbReference type="PANTHER" id="PTHR11474">
    <property type="entry name" value="TYROSINASE FAMILY MEMBER"/>
    <property type="match status" value="1"/>
</dbReference>
<feature type="binding site" evidence="13">
    <location>
        <position position="336"/>
    </location>
    <ligand>
        <name>Cu cation</name>
        <dbReference type="ChEBI" id="CHEBI:23378"/>
        <label>B</label>
    </ligand>
</feature>
<dbReference type="SUPFAM" id="SSF48056">
    <property type="entry name" value="Di-copper centre-containing domain"/>
    <property type="match status" value="1"/>
</dbReference>
<feature type="binding site" evidence="13">
    <location>
        <position position="179"/>
    </location>
    <ligand>
        <name>Cu cation</name>
        <dbReference type="ChEBI" id="CHEBI:23378"/>
        <label>A</label>
    </ligand>
</feature>
<dbReference type="EMBL" id="NQVE01000135">
    <property type="protein sequence ID" value="RAL45235.1"/>
    <property type="molecule type" value="Genomic_DNA"/>
</dbReference>
<evidence type="ECO:0000256" key="4">
    <source>
        <dbReference type="ARBA" id="ARBA00009928"/>
    </source>
</evidence>
<dbReference type="Proteomes" id="UP000249390">
    <property type="component" value="Unassembled WGS sequence"/>
</dbReference>
<sequence>MASLIPQCNSTIAVNSSSSSAPFPKPSQIYIAAAKRSQHPLKQITCNAASSGGGDSRRPNKLDRRDVLLGLGGLYSAANLLSNSSSALADPIQAPELSRCVVPPADLPPNALVDNCCPPLATNVVPYKLPKVTPAYMKVRPAAHRLDKVYLAKFEKAIELMKALPADDPRNFYQQANVHCAYCNGGYTQPGFPDKEIQVHNSWLFFPFHRWYLYFYERILGKLIGDPTFGLPFWNWDNPAGMLIPAAFNSKNSPLYDENRNQTHLPPVLLDLGYAGKETPATDQERISNNLALMYKSMVTNAGTAELFLGKPYLAGDDPVKGGGGSIENIPHTPVHRWVGDVKPRTNNGEDMGNFYSAGRDVLFYSHHSNCDRLWTIWKQLGGRANSTRRSDFTNSDWLDSTFIFYDENKQAVRVRVGDCLDNQKMGYKYEAMNLSWLNSKPIPTKRKAGLAAMSSAPFVTDVFPVTLDKVVQVKVARPKKSRTKEEKEDEEEILLIEGIEVAIHEYAKFDVYLNDEDEPEAGKEKAEYAGSFAHLPHKHKGSKKIVTSLSLGLNEPLEDLGAEDDDDVLVTLAPMVGGGVVSVSGMKIVYGS</sequence>
<comment type="cofactor">
    <cofactor evidence="13">
        <name>Cu(2+)</name>
        <dbReference type="ChEBI" id="CHEBI:29036"/>
    </cofactor>
    <text evidence="13">Binds 2 copper ions per subunit.</text>
</comment>
<dbReference type="PROSITE" id="PS00497">
    <property type="entry name" value="TYROSINASE_1"/>
    <property type="match status" value="1"/>
</dbReference>
<comment type="caution">
    <text evidence="17">The sequence shown here is derived from an EMBL/GenBank/DDBJ whole genome shotgun (WGS) entry which is preliminary data.</text>
</comment>
<accession>A0A328DHA3</accession>
<evidence type="ECO:0000256" key="7">
    <source>
        <dbReference type="ARBA" id="ARBA00022528"/>
    </source>
</evidence>
<feature type="binding site" evidence="13">
    <location>
        <position position="332"/>
    </location>
    <ligand>
        <name>Cu cation</name>
        <dbReference type="ChEBI" id="CHEBI:23378"/>
        <label>B</label>
    </ligand>
</feature>
<evidence type="ECO:0000256" key="11">
    <source>
        <dbReference type="ARBA" id="ARBA00023008"/>
    </source>
</evidence>
<keyword evidence="7" id="KW-0934">Plastid</keyword>
<evidence type="ECO:0000256" key="9">
    <source>
        <dbReference type="ARBA" id="ARBA00022784"/>
    </source>
</evidence>
<protein>
    <recommendedName>
        <fullName evidence="6">catechol oxidase</fullName>
        <ecNumber evidence="6">1.10.3.1</ecNumber>
    </recommendedName>
</protein>
<comment type="function">
    <text evidence="2">Catalyzes the oxidation of mono- and o-diphenols to o-diquinones.</text>
</comment>
<dbReference type="PIRSF" id="PIRSF000290">
    <property type="entry name" value="PPO_plant"/>
    <property type="match status" value="1"/>
</dbReference>
<feature type="domain" description="Tyrosinase copper-binding" evidence="16">
    <location>
        <begin position="200"/>
        <end position="217"/>
    </location>
</feature>
<feature type="binding site" evidence="13">
    <location>
        <position position="200"/>
    </location>
    <ligand>
        <name>Cu cation</name>
        <dbReference type="ChEBI" id="CHEBI:23378"/>
        <label>A</label>
    </ligand>
</feature>
<feature type="disulfide bond" evidence="14">
    <location>
        <begin position="100"/>
        <end position="117"/>
    </location>
</feature>
<keyword evidence="7" id="KW-0150">Chloroplast</keyword>
<dbReference type="EC" id="1.10.3.1" evidence="6"/>
<dbReference type="GO" id="GO:0009543">
    <property type="term" value="C:chloroplast thylakoid lumen"/>
    <property type="evidence" value="ECO:0007669"/>
    <property type="project" value="UniProtKB-SubCell"/>
</dbReference>
<keyword evidence="10" id="KW-0560">Oxidoreductase</keyword>
<evidence type="ECO:0000313" key="18">
    <source>
        <dbReference type="Proteomes" id="UP000249390"/>
    </source>
</evidence>
<dbReference type="FunFam" id="1.10.1280.10:FF:000007">
    <property type="entry name" value="Polyphenol oxidase, chloroplastic"/>
    <property type="match status" value="1"/>
</dbReference>
<dbReference type="GO" id="GO:0004097">
    <property type="term" value="F:catechol oxidase activity"/>
    <property type="evidence" value="ECO:0007669"/>
    <property type="project" value="UniProtKB-EC"/>
</dbReference>
<evidence type="ECO:0000256" key="5">
    <source>
        <dbReference type="ARBA" id="ARBA00011245"/>
    </source>
</evidence>
<evidence type="ECO:0000256" key="14">
    <source>
        <dbReference type="PIRSR" id="PIRSR000290-2"/>
    </source>
</evidence>
<dbReference type="PRINTS" id="PR00092">
    <property type="entry name" value="TYROSINASE"/>
</dbReference>
<evidence type="ECO:0000256" key="2">
    <source>
        <dbReference type="ARBA" id="ARBA00002400"/>
    </source>
</evidence>
<dbReference type="Pfam" id="PF12142">
    <property type="entry name" value="PPO1_DWL"/>
    <property type="match status" value="1"/>
</dbReference>
<evidence type="ECO:0000256" key="10">
    <source>
        <dbReference type="ARBA" id="ARBA00023002"/>
    </source>
</evidence>
<dbReference type="InterPro" id="IPR002227">
    <property type="entry name" value="Tyrosinase_Cu-bd"/>
</dbReference>
<evidence type="ECO:0000256" key="6">
    <source>
        <dbReference type="ARBA" id="ARBA00012298"/>
    </source>
</evidence>
<dbReference type="InterPro" id="IPR008922">
    <property type="entry name" value="Di-copper_centre_dom_sf"/>
</dbReference>
<dbReference type="InterPro" id="IPR016213">
    <property type="entry name" value="Polyphenol_oxidase"/>
</dbReference>
<comment type="catalytic activity">
    <reaction evidence="1">
        <text>2 catechol + O2 = 2 1,2-benzoquinone + 2 H2O</text>
        <dbReference type="Rhea" id="RHEA:21632"/>
        <dbReference type="ChEBI" id="CHEBI:15377"/>
        <dbReference type="ChEBI" id="CHEBI:15379"/>
        <dbReference type="ChEBI" id="CHEBI:17253"/>
        <dbReference type="ChEBI" id="CHEBI:18135"/>
        <dbReference type="EC" id="1.10.3.1"/>
    </reaction>
</comment>
<dbReference type="InterPro" id="IPR022740">
    <property type="entry name" value="Polyphenol_oxidase_C"/>
</dbReference>
<comment type="subcellular location">
    <subcellularLocation>
        <location evidence="3">Plastid</location>
        <location evidence="3">Chloroplast thylakoid lumen</location>
    </subcellularLocation>
</comment>
<evidence type="ECO:0000256" key="8">
    <source>
        <dbReference type="ARBA" id="ARBA00022723"/>
    </source>
</evidence>
<evidence type="ECO:0000256" key="3">
    <source>
        <dbReference type="ARBA" id="ARBA00004456"/>
    </source>
</evidence>
<dbReference type="PANTHER" id="PTHR11474:SF95">
    <property type="entry name" value="POLYPHENOL OXIDASE, CHLOROPLASTIC-LIKE"/>
    <property type="match status" value="1"/>
</dbReference>
<dbReference type="Pfam" id="PF12143">
    <property type="entry name" value="PPO1_KFDV"/>
    <property type="match status" value="1"/>
</dbReference>
<keyword evidence="12 14" id="KW-1015">Disulfide bond</keyword>
<name>A0A328DHA3_9ASTE</name>
<feature type="binding site" evidence="13">
    <location>
        <position position="209"/>
    </location>
    <ligand>
        <name>Cu cation</name>
        <dbReference type="ChEBI" id="CHEBI:23378"/>
        <label>A</label>
    </ligand>
</feature>
<dbReference type="Gene3D" id="1.10.1280.10">
    <property type="entry name" value="Di-copper center containing domain from catechol oxidase"/>
    <property type="match status" value="1"/>
</dbReference>
<feature type="cross-link" description="2'-(S-cysteinyl)-histidine (Cys-His)" evidence="15">
    <location>
        <begin position="183"/>
        <end position="200"/>
    </location>
</feature>
<dbReference type="GO" id="GO:0046148">
    <property type="term" value="P:pigment biosynthetic process"/>
    <property type="evidence" value="ECO:0007669"/>
    <property type="project" value="InterPro"/>
</dbReference>
<keyword evidence="8 13" id="KW-0479">Metal-binding</keyword>
<evidence type="ECO:0000256" key="15">
    <source>
        <dbReference type="PIRSR" id="PIRSR000290-3"/>
    </source>
</evidence>
<dbReference type="AlphaFoldDB" id="A0A328DHA3"/>
<feature type="disulfide bond" evidence="14">
    <location>
        <begin position="116"/>
        <end position="180"/>
    </location>
</feature>
<keyword evidence="9" id="KW-0883">Thioether bond</keyword>
<evidence type="ECO:0000259" key="16">
    <source>
        <dbReference type="PROSITE" id="PS00497"/>
    </source>
</evidence>
<keyword evidence="11 13" id="KW-0186">Copper</keyword>
<organism evidence="17 18">
    <name type="scientific">Cuscuta australis</name>
    <dbReference type="NCBI Taxonomy" id="267555"/>
    <lineage>
        <taxon>Eukaryota</taxon>
        <taxon>Viridiplantae</taxon>
        <taxon>Streptophyta</taxon>
        <taxon>Embryophyta</taxon>
        <taxon>Tracheophyta</taxon>
        <taxon>Spermatophyta</taxon>
        <taxon>Magnoliopsida</taxon>
        <taxon>eudicotyledons</taxon>
        <taxon>Gunneridae</taxon>
        <taxon>Pentapetalae</taxon>
        <taxon>asterids</taxon>
        <taxon>lamiids</taxon>
        <taxon>Solanales</taxon>
        <taxon>Convolvulaceae</taxon>
        <taxon>Cuscuteae</taxon>
        <taxon>Cuscuta</taxon>
        <taxon>Cuscuta subgen. Grammica</taxon>
        <taxon>Cuscuta sect. Cleistogrammica</taxon>
    </lineage>
</organism>
<feature type="binding site" evidence="13">
    <location>
        <position position="368"/>
    </location>
    <ligand>
        <name>Cu cation</name>
        <dbReference type="ChEBI" id="CHEBI:23378"/>
        <label>B</label>
    </ligand>
</feature>
<gene>
    <name evidence="17" type="ORF">DM860_014645</name>
</gene>
<comment type="similarity">
    <text evidence="4">Belongs to the tyrosinase family.</text>
</comment>
<reference evidence="17 18" key="1">
    <citation type="submission" date="2018-06" db="EMBL/GenBank/DDBJ databases">
        <title>The Genome of Cuscuta australis (Dodder) Provides Insight into the Evolution of Plant Parasitism.</title>
        <authorList>
            <person name="Liu H."/>
        </authorList>
    </citation>
    <scope>NUCLEOTIDE SEQUENCE [LARGE SCALE GENOMIC DNA]</scope>
    <source>
        <strain evidence="18">cv. Yunnan</strain>
        <tissue evidence="17">Vines</tissue>
    </source>
</reference>
<dbReference type="Pfam" id="PF00264">
    <property type="entry name" value="Tyrosinase"/>
    <property type="match status" value="1"/>
</dbReference>
<proteinExistence type="inferred from homology"/>
<dbReference type="InterPro" id="IPR022739">
    <property type="entry name" value="Polyphenol_oxidase_cen"/>
</dbReference>
<evidence type="ECO:0000256" key="13">
    <source>
        <dbReference type="PIRSR" id="PIRSR000290-1"/>
    </source>
</evidence>
<evidence type="ECO:0000313" key="17">
    <source>
        <dbReference type="EMBL" id="RAL45235.1"/>
    </source>
</evidence>
<comment type="subunit">
    <text evidence="5">Monomer.</text>
</comment>